<feature type="region of interest" description="Disordered" evidence="1">
    <location>
        <begin position="62"/>
        <end position="82"/>
    </location>
</feature>
<accession>A0A382VTN7</accession>
<protein>
    <submittedName>
        <fullName evidence="2">Uncharacterized protein</fullName>
    </submittedName>
</protein>
<feature type="non-terminal residue" evidence="2">
    <location>
        <position position="82"/>
    </location>
</feature>
<feature type="compositionally biased region" description="Basic and acidic residues" evidence="1">
    <location>
        <begin position="64"/>
        <end position="82"/>
    </location>
</feature>
<feature type="non-terminal residue" evidence="2">
    <location>
        <position position="1"/>
    </location>
</feature>
<dbReference type="EMBL" id="UINC01154541">
    <property type="protein sequence ID" value="SVD49889.1"/>
    <property type="molecule type" value="Genomic_DNA"/>
</dbReference>
<sequence>VREFAHQQVHRFLQQRLQIFKRTDVRTMRYGDVISFQQEREGLKFRRIFPGKMFPQLLQMRGGKRGDADVPHEKCVSSGDRC</sequence>
<dbReference type="AlphaFoldDB" id="A0A382VTN7"/>
<evidence type="ECO:0000313" key="2">
    <source>
        <dbReference type="EMBL" id="SVD49889.1"/>
    </source>
</evidence>
<proteinExistence type="predicted"/>
<gene>
    <name evidence="2" type="ORF">METZ01_LOCUS402743</name>
</gene>
<organism evidence="2">
    <name type="scientific">marine metagenome</name>
    <dbReference type="NCBI Taxonomy" id="408172"/>
    <lineage>
        <taxon>unclassified sequences</taxon>
        <taxon>metagenomes</taxon>
        <taxon>ecological metagenomes</taxon>
    </lineage>
</organism>
<name>A0A382VTN7_9ZZZZ</name>
<reference evidence="2" key="1">
    <citation type="submission" date="2018-05" db="EMBL/GenBank/DDBJ databases">
        <authorList>
            <person name="Lanie J.A."/>
            <person name="Ng W.-L."/>
            <person name="Kazmierczak K.M."/>
            <person name="Andrzejewski T.M."/>
            <person name="Davidsen T.M."/>
            <person name="Wayne K.J."/>
            <person name="Tettelin H."/>
            <person name="Glass J.I."/>
            <person name="Rusch D."/>
            <person name="Podicherti R."/>
            <person name="Tsui H.-C.T."/>
            <person name="Winkler M.E."/>
        </authorList>
    </citation>
    <scope>NUCLEOTIDE SEQUENCE</scope>
</reference>
<evidence type="ECO:0000256" key="1">
    <source>
        <dbReference type="SAM" id="MobiDB-lite"/>
    </source>
</evidence>